<keyword evidence="2" id="KW-1185">Reference proteome</keyword>
<evidence type="ECO:0008006" key="3">
    <source>
        <dbReference type="Google" id="ProtNLM"/>
    </source>
</evidence>
<sequence length="203" mass="22562">MKILFIFIVVFISGGCSLSPETETSAAEEFTKSYLSSEKTAEDGYDLFESKTGGYTMLFPEDAVVSEHFGNEKRNDAFESIMYGYRLNGASVSTRITYENKPGTRDIQEKQRLLSVSAGYDGAYEVIQSKGKTIYFAEKRTVLKNSNGHVYLGFIKASDSGQAVEFTLNARCKRDDQSCQPPLKNTALKLMKSVQFNGRVNGT</sequence>
<dbReference type="EMBL" id="WMIB01000022">
    <property type="protein sequence ID" value="MTH55077.1"/>
    <property type="molecule type" value="Genomic_DNA"/>
</dbReference>
<protein>
    <recommendedName>
        <fullName evidence="3">Lipoprotein</fullName>
    </recommendedName>
</protein>
<dbReference type="AlphaFoldDB" id="A0A7X2V5R6"/>
<evidence type="ECO:0000313" key="1">
    <source>
        <dbReference type="EMBL" id="MTH55077.1"/>
    </source>
</evidence>
<dbReference type="RefSeq" id="WP_155113587.1">
    <property type="nucleotide sequence ID" value="NZ_WMIB01000022.1"/>
</dbReference>
<reference evidence="1 2" key="1">
    <citation type="journal article" date="2017" name="Int. J. Syst. Evol. Microbiol.">
        <title>Bacillus mangrovi sp. nov., isolated from a sediment sample from a mangrove forest.</title>
        <authorList>
            <person name="Gupta V."/>
            <person name="Singh P.K."/>
            <person name="Korpole S."/>
            <person name="Tanuku N.R.S."/>
            <person name="Pinnaka A.K."/>
        </authorList>
    </citation>
    <scope>NUCLEOTIDE SEQUENCE [LARGE SCALE GENOMIC DNA]</scope>
    <source>
        <strain evidence="1 2">KCTC 33872</strain>
    </source>
</reference>
<proteinExistence type="predicted"/>
<comment type="caution">
    <text evidence="1">The sequence shown here is derived from an EMBL/GenBank/DDBJ whole genome shotgun (WGS) entry which is preliminary data.</text>
</comment>
<name>A0A7X2V5R6_9BACI</name>
<accession>A0A7X2V5R6</accession>
<organism evidence="1 2">
    <name type="scientific">Metabacillus mangrovi</name>
    <dbReference type="NCBI Taxonomy" id="1491830"/>
    <lineage>
        <taxon>Bacteria</taxon>
        <taxon>Bacillati</taxon>
        <taxon>Bacillota</taxon>
        <taxon>Bacilli</taxon>
        <taxon>Bacillales</taxon>
        <taxon>Bacillaceae</taxon>
        <taxon>Metabacillus</taxon>
    </lineage>
</organism>
<dbReference type="PROSITE" id="PS51257">
    <property type="entry name" value="PROKAR_LIPOPROTEIN"/>
    <property type="match status" value="1"/>
</dbReference>
<evidence type="ECO:0000313" key="2">
    <source>
        <dbReference type="Proteomes" id="UP000434639"/>
    </source>
</evidence>
<dbReference type="OrthoDB" id="2453115at2"/>
<dbReference type="Proteomes" id="UP000434639">
    <property type="component" value="Unassembled WGS sequence"/>
</dbReference>
<gene>
    <name evidence="1" type="ORF">GKZ89_16860</name>
</gene>